<organism evidence="13 14">
    <name type="scientific">Collichthys lucidus</name>
    <name type="common">Big head croaker</name>
    <name type="synonym">Sciaena lucida</name>
    <dbReference type="NCBI Taxonomy" id="240159"/>
    <lineage>
        <taxon>Eukaryota</taxon>
        <taxon>Metazoa</taxon>
        <taxon>Chordata</taxon>
        <taxon>Craniata</taxon>
        <taxon>Vertebrata</taxon>
        <taxon>Euteleostomi</taxon>
        <taxon>Actinopterygii</taxon>
        <taxon>Neopterygii</taxon>
        <taxon>Teleostei</taxon>
        <taxon>Neoteleostei</taxon>
        <taxon>Acanthomorphata</taxon>
        <taxon>Eupercaria</taxon>
        <taxon>Sciaenidae</taxon>
        <taxon>Collichthys</taxon>
    </lineage>
</organism>
<keyword evidence="8" id="KW-1015">Disulfide bond</keyword>
<evidence type="ECO:0000256" key="3">
    <source>
        <dbReference type="ARBA" id="ARBA00007617"/>
    </source>
</evidence>
<dbReference type="InterPro" id="IPR009851">
    <property type="entry name" value="Mod_r"/>
</dbReference>
<dbReference type="InterPro" id="IPR008930">
    <property type="entry name" value="Terpenoid_cyclase/PrenylTrfase"/>
</dbReference>
<dbReference type="InterPro" id="IPR037202">
    <property type="entry name" value="ESCRT_assembly_dom"/>
</dbReference>
<dbReference type="InterPro" id="IPR040839">
    <property type="entry name" value="MG4"/>
</dbReference>
<protein>
    <submittedName>
        <fullName evidence="13">Complement C3</fullName>
    </submittedName>
</protein>
<dbReference type="GO" id="GO:0015031">
    <property type="term" value="P:protein transport"/>
    <property type="evidence" value="ECO:0007669"/>
    <property type="project" value="UniProtKB-UniRule"/>
</dbReference>
<dbReference type="SUPFAM" id="SSF54495">
    <property type="entry name" value="UBC-like"/>
    <property type="match status" value="1"/>
</dbReference>
<dbReference type="InterPro" id="IPR047565">
    <property type="entry name" value="Alpha-macroglob_thiol-ester_cl"/>
</dbReference>
<keyword evidence="14" id="KW-1185">Reference proteome</keyword>
<reference evidence="13 14" key="1">
    <citation type="submission" date="2019-01" db="EMBL/GenBank/DDBJ databases">
        <title>Genome Assembly of Collichthys lucidus.</title>
        <authorList>
            <person name="Cai M."/>
            <person name="Xiao S."/>
        </authorList>
    </citation>
    <scope>NUCLEOTIDE SEQUENCE [LARGE SCALE GENOMIC DNA]</scope>
    <source>
        <strain evidence="13">JT15FE1705JMU</strain>
        <tissue evidence="13">Muscle</tissue>
    </source>
</reference>
<dbReference type="SMART" id="SM01419">
    <property type="entry name" value="Thiol-ester_cl"/>
    <property type="match status" value="1"/>
</dbReference>
<dbReference type="SUPFAM" id="SSF48239">
    <property type="entry name" value="Terpenoid cyclases/Protein prenyltransferases"/>
    <property type="match status" value="1"/>
</dbReference>
<keyword evidence="10" id="KW-0175">Coiled coil</keyword>
<dbReference type="PANTHER" id="PTHR11412:SF81">
    <property type="entry name" value="COMPLEMENT C3"/>
    <property type="match status" value="1"/>
</dbReference>
<evidence type="ECO:0000256" key="4">
    <source>
        <dbReference type="ARBA" id="ARBA00022448"/>
    </source>
</evidence>
<evidence type="ECO:0000256" key="7">
    <source>
        <dbReference type="ARBA" id="ARBA00022927"/>
    </source>
</evidence>
<dbReference type="Gene3D" id="1.50.10.20">
    <property type="match status" value="1"/>
</dbReference>
<dbReference type="InterPro" id="IPR011625">
    <property type="entry name" value="A2M_N_BRD"/>
</dbReference>
<keyword evidence="4 9" id="KW-0813">Transport</keyword>
<dbReference type="Pfam" id="PF07678">
    <property type="entry name" value="TED_complement"/>
    <property type="match status" value="1"/>
</dbReference>
<dbReference type="PROSITE" id="PS51314">
    <property type="entry name" value="VPS37_C"/>
    <property type="match status" value="1"/>
</dbReference>
<dbReference type="CDD" id="cd02896">
    <property type="entry name" value="complement_C3_C4_C5"/>
    <property type="match status" value="1"/>
</dbReference>
<dbReference type="Pfam" id="PF17789">
    <property type="entry name" value="MG4"/>
    <property type="match status" value="1"/>
</dbReference>
<dbReference type="GO" id="GO:0000813">
    <property type="term" value="C:ESCRT I complex"/>
    <property type="evidence" value="ECO:0007669"/>
    <property type="project" value="UniProtKB-ARBA"/>
</dbReference>
<feature type="compositionally biased region" description="Pro residues" evidence="11">
    <location>
        <begin position="1110"/>
        <end position="1121"/>
    </location>
</feature>
<dbReference type="SUPFAM" id="SSF140111">
    <property type="entry name" value="Endosomal sorting complex assembly domain"/>
    <property type="match status" value="1"/>
</dbReference>
<evidence type="ECO:0000256" key="8">
    <source>
        <dbReference type="ARBA" id="ARBA00023157"/>
    </source>
</evidence>
<dbReference type="Gene3D" id="2.20.130.20">
    <property type="match status" value="1"/>
</dbReference>
<dbReference type="GO" id="GO:0004866">
    <property type="term" value="F:endopeptidase inhibitor activity"/>
    <property type="evidence" value="ECO:0007669"/>
    <property type="project" value="InterPro"/>
</dbReference>
<name>A0A4U5U5B1_COLLU</name>
<evidence type="ECO:0000256" key="11">
    <source>
        <dbReference type="SAM" id="MobiDB-lite"/>
    </source>
</evidence>
<dbReference type="InterPro" id="IPR011626">
    <property type="entry name" value="Alpha-macroglobulin_TED"/>
</dbReference>
<evidence type="ECO:0000313" key="14">
    <source>
        <dbReference type="Proteomes" id="UP000298787"/>
    </source>
</evidence>
<evidence type="ECO:0000256" key="9">
    <source>
        <dbReference type="PROSITE-ProRule" id="PRU00646"/>
    </source>
</evidence>
<comment type="subcellular location">
    <subcellularLocation>
        <location evidence="1">Endosome</location>
    </subcellularLocation>
    <subcellularLocation>
        <location evidence="2">Secreted</location>
    </subcellularLocation>
</comment>
<keyword evidence="6" id="KW-0967">Endosome</keyword>
<dbReference type="InterPro" id="IPR050473">
    <property type="entry name" value="A2M/Complement_sys"/>
</dbReference>
<feature type="domain" description="VPS37 C-terminal" evidence="12">
    <location>
        <begin position="1253"/>
        <end position="1342"/>
    </location>
</feature>
<dbReference type="EMBL" id="CM014080">
    <property type="protein sequence ID" value="TKS68958.1"/>
    <property type="molecule type" value="Genomic_DNA"/>
</dbReference>
<evidence type="ECO:0000256" key="2">
    <source>
        <dbReference type="ARBA" id="ARBA00004613"/>
    </source>
</evidence>
<dbReference type="InterPro" id="IPR016135">
    <property type="entry name" value="UBQ-conjugating_enzyme/RWD"/>
</dbReference>
<dbReference type="SMART" id="SM01359">
    <property type="entry name" value="A2M_N_2"/>
    <property type="match status" value="1"/>
</dbReference>
<dbReference type="InterPro" id="IPR001599">
    <property type="entry name" value="Macroglobln_a2"/>
</dbReference>
<feature type="coiled-coil region" evidence="10">
    <location>
        <begin position="1239"/>
        <end position="1292"/>
    </location>
</feature>
<proteinExistence type="inferred from homology"/>
<dbReference type="Pfam" id="PF17790">
    <property type="entry name" value="MG1"/>
    <property type="match status" value="1"/>
</dbReference>
<dbReference type="CDD" id="cd11685">
    <property type="entry name" value="UEV_TSG101-like"/>
    <property type="match status" value="1"/>
</dbReference>
<keyword evidence="5" id="KW-0964">Secreted</keyword>
<dbReference type="Pfam" id="PF07200">
    <property type="entry name" value="Mod_r"/>
    <property type="match status" value="1"/>
</dbReference>
<gene>
    <name evidence="13" type="ORF">D9C73_003022</name>
</gene>
<dbReference type="STRING" id="240159.A0A4U5U5B1"/>
<dbReference type="GO" id="GO:0005615">
    <property type="term" value="C:extracellular space"/>
    <property type="evidence" value="ECO:0007669"/>
    <property type="project" value="InterPro"/>
</dbReference>
<evidence type="ECO:0000256" key="10">
    <source>
        <dbReference type="SAM" id="Coils"/>
    </source>
</evidence>
<dbReference type="InterPro" id="IPR041425">
    <property type="entry name" value="C3/4/5_MG1"/>
</dbReference>
<comment type="similarity">
    <text evidence="3">Belongs to the VPS37 family.</text>
</comment>
<sequence length="1342" mass="149879">MSAPNLLRVGTAEKIFVECQDCTGGDIRVEIIVMNHPTKTTRLASTVVTLTDAQGFQALGEITIPVGDFSKDPNIKQYVYLQAQFPDRLLEKVVLVSFQSGYIFIQTDKTLYTPNSKGIYSGDYRLSELVSSGLWKVVAKFHSHPQQSYSAEFTVKEYVLPSLEVKLMPMDSFFYVDSQELSIAVKAEYVKVEVVNPDDSPAQGVAVVVDPGQVRGLTAANGLARLTINTQAGTSRLAITAKTEDPRITREKQVAATMEALPYKTTNNNYIHIGVDTAELYLGNYLRVMFIFGRQQNSDITYLIMSKGQLVKSERYKTRGQILISQKVPITKEMLPSFRIIAYFHTDDNQVVADSVWVDVKDSCMGSVWDIIEKYDTGCTPGGGKDSMSVFYDAGLLFESSASGTPYRQDLKCPAHSRRKRSEEDDDYYMDSNEIVSRTKFPESWLWADINLPACPRETPNCPMEEFSGRTPVWSSTAQAGVTEANSICVADPLEVIVQKEFFIDLRLPYSAVRGEQIKVKAILHNYSPDEITVRVDLIAAEHVCSVASRHRRYHQEVRVGAKTTLSVPFIIIPMRYGQYPIEVKAAVKDFLLSDGTMKMLRVVPEGVLIKSSEILILNPAEKGVGREQISALVKNSISGNSMGTLIRQPSGSGEQIMIHMTMSVIATTYLDKTNQWETVGFEKRNEALQHIKRGYHNELSYRKHDGSFAVFASYKSSTWLTAYVAKVFAMANRLVQLQTSIVCDAIKFLIVNTQQPDGMFREVGRVYHGEMIGDVLGTDSDASMTAFCLIAMQESRPLCAATVISLPNSIDKAVAYLERRLPSLTNPYAVAVTSYALANENKLNREILYRFASPELCHWPVPKGNIYTLEATAYALLALVKTKAFKDARSVVQWFSQQQRVGGGYGSTQMVSHYYALPREKESDCQKFNLSVQLIPVSVSRWFRQERMNWFFPLSKGSGPLPLNSLQQQRQRQIESLKAAHPSLAEIQKDVEYRIPFTVNNSTINVNILLPPQFPQEKPVVSVYPPVGHHLVDGNNGTMITSPLISNFGMHSDLGKVIQSLLDEFWKSPPALMSTGTTGFPYSMYKQSGITPYPTQAYHYGPRHMGPSHTPPAGPGPAASPAPILHPGVDSAHGPPRAPAPYGLISDLPLPVPTGDSQAGLNGHMYKMPEIPESFPELCNMNLSQLSNMSEDEDVLLEFFVSLPQLKQVTSDKEELVTNIVDMAKKNLQMEPQLEGKRQEMLNKYEQLTQMKSAFETRLQRQHELSESCSLNTLQARLKVAAHQAEEESEETAENFLEGRTDIDEFLASFMEKRTLCHSRRAKEEKLQQSINTHGPFPTGH</sequence>
<dbReference type="PANTHER" id="PTHR11412">
    <property type="entry name" value="MACROGLOBULIN / COMPLEMENT"/>
    <property type="match status" value="1"/>
</dbReference>
<keyword evidence="7 9" id="KW-0653">Protein transport</keyword>
<dbReference type="SMART" id="SM01360">
    <property type="entry name" value="A2M"/>
    <property type="match status" value="1"/>
</dbReference>
<dbReference type="Gene3D" id="1.10.287.660">
    <property type="entry name" value="Helix hairpin bin"/>
    <property type="match status" value="1"/>
</dbReference>
<evidence type="ECO:0000313" key="13">
    <source>
        <dbReference type="EMBL" id="TKS68958.1"/>
    </source>
</evidence>
<dbReference type="Proteomes" id="UP000298787">
    <property type="component" value="Chromosome 3"/>
</dbReference>
<dbReference type="Gene3D" id="2.60.40.10">
    <property type="entry name" value="Immunoglobulins"/>
    <property type="match status" value="2"/>
</dbReference>
<dbReference type="Gene3D" id="6.10.270.10">
    <property type="match status" value="1"/>
</dbReference>
<evidence type="ECO:0000256" key="1">
    <source>
        <dbReference type="ARBA" id="ARBA00004177"/>
    </source>
</evidence>
<evidence type="ECO:0000256" key="5">
    <source>
        <dbReference type="ARBA" id="ARBA00022525"/>
    </source>
</evidence>
<dbReference type="FunFam" id="2.60.40.10:FF:000155">
    <property type="entry name" value="complement C3 isoform X1"/>
    <property type="match status" value="1"/>
</dbReference>
<evidence type="ECO:0000259" key="12">
    <source>
        <dbReference type="PROSITE" id="PS51314"/>
    </source>
</evidence>
<dbReference type="Gene3D" id="2.60.40.1930">
    <property type="match status" value="3"/>
</dbReference>
<dbReference type="InterPro" id="IPR029012">
    <property type="entry name" value="Helix_hairpin_bin_sf"/>
</dbReference>
<accession>A0A4U5U5B1</accession>
<dbReference type="Pfam" id="PF07703">
    <property type="entry name" value="A2M_BRD"/>
    <property type="match status" value="1"/>
</dbReference>
<dbReference type="Pfam" id="PF00207">
    <property type="entry name" value="A2M"/>
    <property type="match status" value="1"/>
</dbReference>
<feature type="region of interest" description="Disordered" evidence="11">
    <location>
        <begin position="1105"/>
        <end position="1124"/>
    </location>
</feature>
<evidence type="ECO:0000256" key="6">
    <source>
        <dbReference type="ARBA" id="ARBA00022753"/>
    </source>
</evidence>
<dbReference type="InterPro" id="IPR013783">
    <property type="entry name" value="Ig-like_fold"/>
</dbReference>